<feature type="domain" description="DUF4097" evidence="2">
    <location>
        <begin position="209"/>
        <end position="301"/>
    </location>
</feature>
<gene>
    <name evidence="3" type="ORF">SAMN05421803_101162</name>
</gene>
<keyword evidence="1" id="KW-0812">Transmembrane</keyword>
<dbReference type="InterPro" id="IPR025164">
    <property type="entry name" value="Toastrack_DUF4097"/>
</dbReference>
<keyword evidence="1" id="KW-0472">Membrane</keyword>
<feature type="transmembrane region" description="Helical" evidence="1">
    <location>
        <begin position="25"/>
        <end position="45"/>
    </location>
</feature>
<evidence type="ECO:0000256" key="1">
    <source>
        <dbReference type="SAM" id="Phobius"/>
    </source>
</evidence>
<proteinExistence type="predicted"/>
<name>A0A1M6AZC9_9ACTN</name>
<dbReference type="RefSeq" id="WP_084736746.1">
    <property type="nucleotide sequence ID" value="NZ_FQZK01000001.1"/>
</dbReference>
<dbReference type="STRING" id="758803.SAMN05421803_101162"/>
<dbReference type="EMBL" id="FQZK01000001">
    <property type="protein sequence ID" value="SHI41668.1"/>
    <property type="molecule type" value="Genomic_DNA"/>
</dbReference>
<evidence type="ECO:0000313" key="4">
    <source>
        <dbReference type="Proteomes" id="UP000184452"/>
    </source>
</evidence>
<dbReference type="AlphaFoldDB" id="A0A1M6AZC9"/>
<keyword evidence="4" id="KW-1185">Reference proteome</keyword>
<accession>A0A1M6AZC9</accession>
<reference evidence="3 4" key="1">
    <citation type="submission" date="2016-11" db="EMBL/GenBank/DDBJ databases">
        <authorList>
            <person name="Jaros S."/>
            <person name="Januszkiewicz K."/>
            <person name="Wedrychowicz H."/>
        </authorList>
    </citation>
    <scope>NUCLEOTIDE SEQUENCE [LARGE SCALE GENOMIC DNA]</scope>
    <source>
        <strain evidence="3 4">CGMCC 4.5723</strain>
    </source>
</reference>
<dbReference type="Proteomes" id="UP000184452">
    <property type="component" value="Unassembled WGS sequence"/>
</dbReference>
<evidence type="ECO:0000259" key="2">
    <source>
        <dbReference type="Pfam" id="PF13349"/>
    </source>
</evidence>
<dbReference type="OrthoDB" id="4331847at2"/>
<keyword evidence="1" id="KW-1133">Transmembrane helix</keyword>
<protein>
    <submittedName>
        <fullName evidence="3">Putative adhesin</fullName>
    </submittedName>
</protein>
<organism evidence="3 4">
    <name type="scientific">Nocardiopsis flavescens</name>
    <dbReference type="NCBI Taxonomy" id="758803"/>
    <lineage>
        <taxon>Bacteria</taxon>
        <taxon>Bacillati</taxon>
        <taxon>Actinomycetota</taxon>
        <taxon>Actinomycetes</taxon>
        <taxon>Streptosporangiales</taxon>
        <taxon>Nocardiopsidaceae</taxon>
        <taxon>Nocardiopsis</taxon>
    </lineage>
</organism>
<sequence length="324" mass="32570">MTFKARGLYASSSKEPRSGFRAGPWLVLGGVLVAVLIAVTAVSVLGSVGVDRGGREDSFASPERLVVENETRGRVTLTGTDGDRVLVDREMRGTPLSEPDEDIETEDGHLRIETECSGIWFVGGCAVDYAIAVPAGVSVQVETIGGGVSATGLDAGVQVDTVSGAVDLSDVSGEVRVETTSGRIDAAGVAGSADLETTSGAITASGEGERLYASSTSGAVDVGGFSAAAVEAESTSGRVSVGGGFDTAEVSSVSGAVEVLTDEPFQTLAVETTSGSVDVGVPAGAYDVTGESVSGGREIGVDTSASGPRVQVDTVSGSVQVRER</sequence>
<evidence type="ECO:0000313" key="3">
    <source>
        <dbReference type="EMBL" id="SHI41668.1"/>
    </source>
</evidence>
<dbReference type="Pfam" id="PF13349">
    <property type="entry name" value="DUF4097"/>
    <property type="match status" value="1"/>
</dbReference>